<keyword evidence="2" id="KW-0812">Transmembrane</keyword>
<reference evidence="3" key="1">
    <citation type="submission" date="2020-12" db="EMBL/GenBank/DDBJ databases">
        <title>Prauserella sp. ASG 168, a novel actinomycete isolated from cave rock.</title>
        <authorList>
            <person name="Suriyachadkun C."/>
        </authorList>
    </citation>
    <scope>NUCLEOTIDE SEQUENCE</scope>
    <source>
        <strain evidence="3">ASG 168</strain>
    </source>
</reference>
<feature type="transmembrane region" description="Helical" evidence="2">
    <location>
        <begin position="56"/>
        <end position="77"/>
    </location>
</feature>
<dbReference type="Proteomes" id="UP000635245">
    <property type="component" value="Unassembled WGS sequence"/>
</dbReference>
<evidence type="ECO:0000313" key="4">
    <source>
        <dbReference type="Proteomes" id="UP000635245"/>
    </source>
</evidence>
<keyword evidence="2" id="KW-1133">Transmembrane helix</keyword>
<dbReference type="AlphaFoldDB" id="A0A934V5L7"/>
<dbReference type="RefSeq" id="WP_230424556.1">
    <property type="nucleotide sequence ID" value="NZ_JAENJH010000004.1"/>
</dbReference>
<protein>
    <submittedName>
        <fullName evidence="3">Uncharacterized protein</fullName>
    </submittedName>
</protein>
<gene>
    <name evidence="3" type="ORF">JHE00_20120</name>
</gene>
<name>A0A934V5L7_9PSEU</name>
<keyword evidence="4" id="KW-1185">Reference proteome</keyword>
<keyword evidence="2" id="KW-0472">Membrane</keyword>
<sequence>MDLSVTLGSRRFKGVDTCLDRRDWSSIGERTVVSDPPYEPTGAQPAPQNPQKRRHIFRWFFLVVQILFLVWIIAGVANTEDCSGLVGQDLDACEAGTAVGTGIGVGLIIALWAAVDVILGITWLVFRKR</sequence>
<comment type="caution">
    <text evidence="3">The sequence shown here is derived from an EMBL/GenBank/DDBJ whole genome shotgun (WGS) entry which is preliminary data.</text>
</comment>
<evidence type="ECO:0000256" key="1">
    <source>
        <dbReference type="SAM" id="MobiDB-lite"/>
    </source>
</evidence>
<feature type="transmembrane region" description="Helical" evidence="2">
    <location>
        <begin position="97"/>
        <end position="126"/>
    </location>
</feature>
<dbReference type="EMBL" id="JAENJH010000004">
    <property type="protein sequence ID" value="MBK1786642.1"/>
    <property type="molecule type" value="Genomic_DNA"/>
</dbReference>
<feature type="region of interest" description="Disordered" evidence="1">
    <location>
        <begin position="30"/>
        <end position="50"/>
    </location>
</feature>
<proteinExistence type="predicted"/>
<evidence type="ECO:0000313" key="3">
    <source>
        <dbReference type="EMBL" id="MBK1786642.1"/>
    </source>
</evidence>
<evidence type="ECO:0000256" key="2">
    <source>
        <dbReference type="SAM" id="Phobius"/>
    </source>
</evidence>
<accession>A0A934V5L7</accession>
<organism evidence="3 4">
    <name type="scientific">Prauserella cavernicola</name>
    <dbReference type="NCBI Taxonomy" id="2800127"/>
    <lineage>
        <taxon>Bacteria</taxon>
        <taxon>Bacillati</taxon>
        <taxon>Actinomycetota</taxon>
        <taxon>Actinomycetes</taxon>
        <taxon>Pseudonocardiales</taxon>
        <taxon>Pseudonocardiaceae</taxon>
        <taxon>Prauserella</taxon>
    </lineage>
</organism>